<accession>A0ABU0YRV6</accession>
<comment type="cofactor">
    <cofactor evidence="1">
        <name>Fe(2+)</name>
        <dbReference type="ChEBI" id="CHEBI:29033"/>
    </cofactor>
</comment>
<dbReference type="EMBL" id="JAUYVI010000007">
    <property type="protein sequence ID" value="MDQ7250447.1"/>
    <property type="molecule type" value="Genomic_DNA"/>
</dbReference>
<dbReference type="PANTHER" id="PTHR20883:SF48">
    <property type="entry name" value="ECTOINE DIOXYGENASE"/>
    <property type="match status" value="1"/>
</dbReference>
<dbReference type="SUPFAM" id="SSF51197">
    <property type="entry name" value="Clavaminate synthase-like"/>
    <property type="match status" value="1"/>
</dbReference>
<dbReference type="InterPro" id="IPR008775">
    <property type="entry name" value="Phytyl_CoA_dOase-like"/>
</dbReference>
<name>A0ABU0YRV6_9PROT</name>
<dbReference type="GO" id="GO:0051213">
    <property type="term" value="F:dioxygenase activity"/>
    <property type="evidence" value="ECO:0007669"/>
    <property type="project" value="UniProtKB-KW"/>
</dbReference>
<dbReference type="Pfam" id="PF05721">
    <property type="entry name" value="PhyH"/>
    <property type="match status" value="1"/>
</dbReference>
<keyword evidence="3" id="KW-1185">Reference proteome</keyword>
<dbReference type="RefSeq" id="WP_379959738.1">
    <property type="nucleotide sequence ID" value="NZ_JAUYVI010000007.1"/>
</dbReference>
<sequence length="254" mass="27886">MTAHEVDIWQRQGWLLAAAVLPEEVVRVLPDWLDAIAQPPSRDAQRQHYFEETPHGPAICRTERFLADHADLNGLITAGAVPEISAALSGEAMLLYKEKVNYKQPGGAGFAAHQDATAYPYVQMNVTALVPVDPMTVENGCLEFARLTDSSLLPADDRGCIAAAALTGLTFEPVPLCPGDVLFFTSYAPHRSGPNRTAAPRRALYLTYNRARDGDLRNRYYAERDRRLAQQGDGPEAISMIRHFQGTATRAPGE</sequence>
<evidence type="ECO:0000313" key="3">
    <source>
        <dbReference type="Proteomes" id="UP001230156"/>
    </source>
</evidence>
<gene>
    <name evidence="2" type="ORF">Q8A70_22345</name>
</gene>
<evidence type="ECO:0000256" key="1">
    <source>
        <dbReference type="ARBA" id="ARBA00001954"/>
    </source>
</evidence>
<evidence type="ECO:0000313" key="2">
    <source>
        <dbReference type="EMBL" id="MDQ7250447.1"/>
    </source>
</evidence>
<keyword evidence="2" id="KW-0223">Dioxygenase</keyword>
<protein>
    <submittedName>
        <fullName evidence="2">Phytanoyl-CoA dioxygenase family protein</fullName>
    </submittedName>
</protein>
<organism evidence="2 3">
    <name type="scientific">Dongia sedimenti</name>
    <dbReference type="NCBI Taxonomy" id="3064282"/>
    <lineage>
        <taxon>Bacteria</taxon>
        <taxon>Pseudomonadati</taxon>
        <taxon>Pseudomonadota</taxon>
        <taxon>Alphaproteobacteria</taxon>
        <taxon>Rhodospirillales</taxon>
        <taxon>Dongiaceae</taxon>
        <taxon>Dongia</taxon>
    </lineage>
</organism>
<dbReference type="Gene3D" id="2.60.120.620">
    <property type="entry name" value="q2cbj1_9rhob like domain"/>
    <property type="match status" value="1"/>
</dbReference>
<keyword evidence="2" id="KW-0560">Oxidoreductase</keyword>
<dbReference type="PANTHER" id="PTHR20883">
    <property type="entry name" value="PHYTANOYL-COA DIOXYGENASE DOMAIN CONTAINING 1"/>
    <property type="match status" value="1"/>
</dbReference>
<proteinExistence type="predicted"/>
<reference evidence="3" key="1">
    <citation type="submission" date="2023-08" db="EMBL/GenBank/DDBJ databases">
        <title>Rhodospirillaceae gen. nov., a novel taxon isolated from the Yangtze River Yuezi River estuary sludge.</title>
        <authorList>
            <person name="Ruan L."/>
        </authorList>
    </citation>
    <scope>NUCLEOTIDE SEQUENCE [LARGE SCALE GENOMIC DNA]</scope>
    <source>
        <strain evidence="3">R-7</strain>
    </source>
</reference>
<dbReference type="Proteomes" id="UP001230156">
    <property type="component" value="Unassembled WGS sequence"/>
</dbReference>
<comment type="caution">
    <text evidence="2">The sequence shown here is derived from an EMBL/GenBank/DDBJ whole genome shotgun (WGS) entry which is preliminary data.</text>
</comment>